<keyword evidence="3 6" id="KW-0812">Transmembrane</keyword>
<feature type="transmembrane region" description="Helical" evidence="6">
    <location>
        <begin position="305"/>
        <end position="323"/>
    </location>
</feature>
<gene>
    <name evidence="8" type="ORF">RDB_LOCUS109621</name>
</gene>
<sequence>MQMAGHMSRLSAMNSRHTREFDMEDAPPAQTNRKRLGFITHVPTLRQYIQDTWLDLLVVICVGALDTWLDLLVVICVGALALGLNAADNVSTRQFPIIFREDGDVVYPTFSYPRRKSIIPIWLDALLAILIPTLFFFIAQIRVRSFYDLNTAFWGVIWAIASTRSFYDLNTAFWGVIWAIASTTLFQVFIKTLIGGFRPHFLSVCNPDLSRIGTGTGFQGIMYDISICSPDANKAHLRDATKSFPSGHTTAAAAGYVYLSLYFNAKMKIFSNERPHFYKLLIFLAPLLGASLIGGVLTVDNSHHWYDVIAGAVIGTVGAFAAFRMSYASIWDYRFNHIPLPRPKSSWTPFGGSTHDGHVNGSAIGAEPKASAAPEHFTYTTGVPIFPSFAHPRDWCPAGAPGDAWPSNELSGADADFQRQRFAGRSFT</sequence>
<keyword evidence="5 6" id="KW-0472">Membrane</keyword>
<dbReference type="GO" id="GO:0008195">
    <property type="term" value="F:phosphatidate phosphatase activity"/>
    <property type="evidence" value="ECO:0007669"/>
    <property type="project" value="TreeGrafter"/>
</dbReference>
<dbReference type="AlphaFoldDB" id="A0A8H3CKT9"/>
<comment type="subcellular location">
    <subcellularLocation>
        <location evidence="1">Membrane</location>
        <topology evidence="1">Multi-pass membrane protein</topology>
    </subcellularLocation>
</comment>
<feature type="transmembrane region" description="Helical" evidence="6">
    <location>
        <begin position="118"/>
        <end position="139"/>
    </location>
</feature>
<dbReference type="SMART" id="SM00014">
    <property type="entry name" value="acidPPc"/>
    <property type="match status" value="1"/>
</dbReference>
<dbReference type="InterPro" id="IPR036938">
    <property type="entry name" value="PAP2/HPO_sf"/>
</dbReference>
<feature type="transmembrane region" description="Helical" evidence="6">
    <location>
        <begin position="56"/>
        <end position="82"/>
    </location>
</feature>
<dbReference type="Proteomes" id="UP000663861">
    <property type="component" value="Unassembled WGS sequence"/>
</dbReference>
<evidence type="ECO:0000256" key="6">
    <source>
        <dbReference type="SAM" id="Phobius"/>
    </source>
</evidence>
<dbReference type="EMBL" id="CAJMWY010002455">
    <property type="protein sequence ID" value="CAE6489364.1"/>
    <property type="molecule type" value="Genomic_DNA"/>
</dbReference>
<dbReference type="PANTHER" id="PTHR10165:SF84">
    <property type="entry name" value="PHOSPHATIDIC ACID PHOSPHATASE BETA"/>
    <property type="match status" value="1"/>
</dbReference>
<dbReference type="GO" id="GO:0046839">
    <property type="term" value="P:phospholipid dephosphorylation"/>
    <property type="evidence" value="ECO:0007669"/>
    <property type="project" value="TreeGrafter"/>
</dbReference>
<dbReference type="PANTHER" id="PTHR10165">
    <property type="entry name" value="LIPID PHOSPHATE PHOSPHATASE"/>
    <property type="match status" value="1"/>
</dbReference>
<dbReference type="Gene3D" id="1.20.144.10">
    <property type="entry name" value="Phosphatidic acid phosphatase type 2/haloperoxidase"/>
    <property type="match status" value="1"/>
</dbReference>
<evidence type="ECO:0000256" key="2">
    <source>
        <dbReference type="ARBA" id="ARBA00008816"/>
    </source>
</evidence>
<dbReference type="Pfam" id="PF01569">
    <property type="entry name" value="PAP2"/>
    <property type="match status" value="1"/>
</dbReference>
<dbReference type="GO" id="GO:0006644">
    <property type="term" value="P:phospholipid metabolic process"/>
    <property type="evidence" value="ECO:0007669"/>
    <property type="project" value="InterPro"/>
</dbReference>
<evidence type="ECO:0000256" key="1">
    <source>
        <dbReference type="ARBA" id="ARBA00004141"/>
    </source>
</evidence>
<feature type="transmembrane region" description="Helical" evidence="6">
    <location>
        <begin position="173"/>
        <end position="194"/>
    </location>
</feature>
<name>A0A8H3CKT9_9AGAM</name>
<reference evidence="8" key="1">
    <citation type="submission" date="2021-01" db="EMBL/GenBank/DDBJ databases">
        <authorList>
            <person name="Kaushik A."/>
        </authorList>
    </citation>
    <scope>NUCLEOTIDE SEQUENCE</scope>
    <source>
        <strain evidence="8">AG4-RS23</strain>
    </source>
</reference>
<dbReference type="GO" id="GO:0016020">
    <property type="term" value="C:membrane"/>
    <property type="evidence" value="ECO:0007669"/>
    <property type="project" value="UniProtKB-SubCell"/>
</dbReference>
<feature type="transmembrane region" description="Helical" evidence="6">
    <location>
        <begin position="277"/>
        <end position="299"/>
    </location>
</feature>
<protein>
    <recommendedName>
        <fullName evidence="7">Phosphatidic acid phosphatase type 2/haloperoxidase domain-containing protein</fullName>
    </recommendedName>
</protein>
<comment type="caution">
    <text evidence="8">The sequence shown here is derived from an EMBL/GenBank/DDBJ whole genome shotgun (WGS) entry which is preliminary data.</text>
</comment>
<evidence type="ECO:0000256" key="3">
    <source>
        <dbReference type="ARBA" id="ARBA00022692"/>
    </source>
</evidence>
<proteinExistence type="inferred from homology"/>
<dbReference type="SUPFAM" id="SSF48317">
    <property type="entry name" value="Acid phosphatase/Vanadium-dependent haloperoxidase"/>
    <property type="match status" value="1"/>
</dbReference>
<organism evidence="8 9">
    <name type="scientific">Rhizoctonia solani</name>
    <dbReference type="NCBI Taxonomy" id="456999"/>
    <lineage>
        <taxon>Eukaryota</taxon>
        <taxon>Fungi</taxon>
        <taxon>Dikarya</taxon>
        <taxon>Basidiomycota</taxon>
        <taxon>Agaricomycotina</taxon>
        <taxon>Agaricomycetes</taxon>
        <taxon>Cantharellales</taxon>
        <taxon>Ceratobasidiaceae</taxon>
        <taxon>Rhizoctonia</taxon>
    </lineage>
</organism>
<keyword evidence="4 6" id="KW-1133">Transmembrane helix</keyword>
<comment type="similarity">
    <text evidence="2">Belongs to the PA-phosphatase related phosphoesterase family.</text>
</comment>
<evidence type="ECO:0000259" key="7">
    <source>
        <dbReference type="SMART" id="SM00014"/>
    </source>
</evidence>
<dbReference type="CDD" id="cd03390">
    <property type="entry name" value="PAP2_containing_1_like"/>
    <property type="match status" value="1"/>
</dbReference>
<dbReference type="InterPro" id="IPR000326">
    <property type="entry name" value="PAP2/HPO"/>
</dbReference>
<accession>A0A8H3CKT9</accession>
<evidence type="ECO:0000313" key="8">
    <source>
        <dbReference type="EMBL" id="CAE6489364.1"/>
    </source>
</evidence>
<evidence type="ECO:0000256" key="4">
    <source>
        <dbReference type="ARBA" id="ARBA00022989"/>
    </source>
</evidence>
<feature type="domain" description="Phosphatidic acid phosphatase type 2/haloperoxidase" evidence="7">
    <location>
        <begin position="173"/>
        <end position="323"/>
    </location>
</feature>
<dbReference type="InterPro" id="IPR043216">
    <property type="entry name" value="PAP-like"/>
</dbReference>
<evidence type="ECO:0000313" key="9">
    <source>
        <dbReference type="Proteomes" id="UP000663861"/>
    </source>
</evidence>
<evidence type="ECO:0000256" key="5">
    <source>
        <dbReference type="ARBA" id="ARBA00023136"/>
    </source>
</evidence>